<dbReference type="AlphaFoldDB" id="A0A381SE46"/>
<dbReference type="Pfam" id="PF01458">
    <property type="entry name" value="SUFBD_core"/>
    <property type="match status" value="1"/>
</dbReference>
<dbReference type="GO" id="GO:0016226">
    <property type="term" value="P:iron-sulfur cluster assembly"/>
    <property type="evidence" value="ECO:0007669"/>
    <property type="project" value="InterPro"/>
</dbReference>
<dbReference type="InterPro" id="IPR055346">
    <property type="entry name" value="Fe-S_cluster_assembly_SufBD"/>
</dbReference>
<dbReference type="PANTHER" id="PTHR43575:SF1">
    <property type="entry name" value="PROTEIN ABCI7, CHLOROPLASTIC"/>
    <property type="match status" value="1"/>
</dbReference>
<dbReference type="InterPro" id="IPR011542">
    <property type="entry name" value="SUF_FeS_clus_asmbl_SufD"/>
</dbReference>
<feature type="domain" description="SUF system FeS cluster assembly SufBD core" evidence="1">
    <location>
        <begin position="79"/>
        <end position="307"/>
    </location>
</feature>
<dbReference type="SUPFAM" id="SSF101960">
    <property type="entry name" value="Stabilizer of iron transporter SufD"/>
    <property type="match status" value="1"/>
</dbReference>
<dbReference type="InterPro" id="IPR037284">
    <property type="entry name" value="SUF_FeS_clus_asmbl_SufBD_sf"/>
</dbReference>
<dbReference type="NCBIfam" id="TIGR01981">
    <property type="entry name" value="sufD"/>
    <property type="match status" value="1"/>
</dbReference>
<evidence type="ECO:0000313" key="2">
    <source>
        <dbReference type="EMBL" id="SVA02340.1"/>
    </source>
</evidence>
<evidence type="ECO:0000259" key="1">
    <source>
        <dbReference type="Pfam" id="PF01458"/>
    </source>
</evidence>
<proteinExistence type="predicted"/>
<gene>
    <name evidence="2" type="ORF">METZ01_LOCUS55194</name>
</gene>
<dbReference type="InterPro" id="IPR000825">
    <property type="entry name" value="SUF_FeS_clus_asmbl_SufBD_core"/>
</dbReference>
<protein>
    <recommendedName>
        <fullName evidence="1">SUF system FeS cluster assembly SufBD core domain-containing protein</fullName>
    </recommendedName>
</protein>
<name>A0A381SE46_9ZZZZ</name>
<dbReference type="PANTHER" id="PTHR43575">
    <property type="entry name" value="PROTEIN ABCI7, CHLOROPLASTIC"/>
    <property type="match status" value="1"/>
</dbReference>
<reference evidence="2" key="1">
    <citation type="submission" date="2018-05" db="EMBL/GenBank/DDBJ databases">
        <authorList>
            <person name="Lanie J.A."/>
            <person name="Ng W.-L."/>
            <person name="Kazmierczak K.M."/>
            <person name="Andrzejewski T.M."/>
            <person name="Davidsen T.M."/>
            <person name="Wayne K.J."/>
            <person name="Tettelin H."/>
            <person name="Glass J.I."/>
            <person name="Rusch D."/>
            <person name="Podicherti R."/>
            <person name="Tsui H.-C.T."/>
            <person name="Winkler M.E."/>
        </authorList>
    </citation>
    <scope>NUCLEOTIDE SEQUENCE</scope>
</reference>
<accession>A0A381SE46</accession>
<organism evidence="2">
    <name type="scientific">marine metagenome</name>
    <dbReference type="NCBI Taxonomy" id="408172"/>
    <lineage>
        <taxon>unclassified sequences</taxon>
        <taxon>metagenomes</taxon>
        <taxon>ecological metagenomes</taxon>
    </lineage>
</organism>
<dbReference type="EMBL" id="UINC01002995">
    <property type="protein sequence ID" value="SVA02340.1"/>
    <property type="molecule type" value="Genomic_DNA"/>
</dbReference>
<sequence>MIDIVFYNGVYRKELSSKLPQGVSISDNLDLLLDNDHLYQEDPFALLNSTFLRSGIKIDIEKNVVLDRSIRIVYNSAGSESEIIYPRILLNINTSASCTFIEHHINNINNSFQNGVTQISMDKNSNLNHIKIQKNSHNMIDISSVMVNQQKESDYNFFQYCDGSELGRNNIHIIMDGNGSNCNLSGVSLTKHIQQIDNNIIVEHNGKHTASSQIFKSILDDKSSGVFNGRVIIKEGAVKTDAAQSNKNLILSKNAGMNSNPQMEIYNDDVKCAHGSSTGELDQETLFYMRSRGLDLIGAKSLLIRGFIADLIDNISHEEIKKYLYEEFDNWLNENHKT</sequence>